<evidence type="ECO:0000256" key="2">
    <source>
        <dbReference type="ARBA" id="ARBA00022475"/>
    </source>
</evidence>
<keyword evidence="2" id="KW-1003">Cell membrane</keyword>
<dbReference type="AlphaFoldDB" id="A0A0U2N2I3"/>
<protein>
    <submittedName>
        <fullName evidence="6">Holin</fullName>
    </submittedName>
</protein>
<comment type="subcellular location">
    <subcellularLocation>
        <location evidence="1">Cell membrane</location>
        <topology evidence="1">Multi-pass membrane protein</topology>
    </subcellularLocation>
</comment>
<keyword evidence="7" id="KW-1185">Reference proteome</keyword>
<name>A0A0U2N2I3_9BACL</name>
<evidence type="ECO:0000256" key="4">
    <source>
        <dbReference type="ARBA" id="ARBA00022989"/>
    </source>
</evidence>
<dbReference type="Proteomes" id="UP000061660">
    <property type="component" value="Chromosome"/>
</dbReference>
<evidence type="ECO:0000313" key="7">
    <source>
        <dbReference type="Proteomes" id="UP000061660"/>
    </source>
</evidence>
<keyword evidence="3" id="KW-0812">Transmembrane</keyword>
<dbReference type="KEGG" id="pnp:IJ22_51320"/>
<dbReference type="OrthoDB" id="3176438at2"/>
<keyword evidence="5" id="KW-0472">Membrane</keyword>
<accession>A0A0U2N2I3</accession>
<dbReference type="GO" id="GO:0005886">
    <property type="term" value="C:plasma membrane"/>
    <property type="evidence" value="ECO:0007669"/>
    <property type="project" value="UniProtKB-SubCell"/>
</dbReference>
<dbReference type="STRING" id="162209.IJ22_51320"/>
<evidence type="ECO:0000256" key="3">
    <source>
        <dbReference type="ARBA" id="ARBA00022692"/>
    </source>
</evidence>
<dbReference type="RefSeq" id="WP_062410753.1">
    <property type="nucleotide sequence ID" value="NZ_BJCS01000016.1"/>
</dbReference>
<dbReference type="InterPro" id="IPR005538">
    <property type="entry name" value="LrgA/CidA"/>
</dbReference>
<reference evidence="7" key="1">
    <citation type="submission" date="2015-12" db="EMBL/GenBank/DDBJ databases">
        <title>Complete genome sequences of two moderately thermophilic Paenibacillus species.</title>
        <authorList>
            <person name="Butler R.III."/>
            <person name="Wang J."/>
            <person name="Stark B.C."/>
            <person name="Pombert J.-F."/>
        </authorList>
    </citation>
    <scope>NUCLEOTIDE SEQUENCE [LARGE SCALE GENOMIC DNA]</scope>
    <source>
        <strain evidence="7">32O-Y</strain>
    </source>
</reference>
<evidence type="ECO:0000313" key="6">
    <source>
        <dbReference type="EMBL" id="ALS25391.1"/>
    </source>
</evidence>
<evidence type="ECO:0000256" key="5">
    <source>
        <dbReference type="ARBA" id="ARBA00023136"/>
    </source>
</evidence>
<dbReference type="PANTHER" id="PTHR33931:SF2">
    <property type="entry name" value="HOLIN-LIKE PROTEIN CIDA"/>
    <property type="match status" value="1"/>
</dbReference>
<dbReference type="PANTHER" id="PTHR33931">
    <property type="entry name" value="HOLIN-LIKE PROTEIN CIDA-RELATED"/>
    <property type="match status" value="1"/>
</dbReference>
<proteinExistence type="predicted"/>
<gene>
    <name evidence="6" type="ORF">IJ22_51320</name>
</gene>
<evidence type="ECO:0000256" key="1">
    <source>
        <dbReference type="ARBA" id="ARBA00004651"/>
    </source>
</evidence>
<sequence>MKSWLLTGVQVLFFVLIAKIADAIVQWSGFPVPGSIVGIVLLFALLKSRVIRLEWIELGSRWLLAEMLLFFIPAFVGIINYKSLLADHGIAIVGIIILSVLAVMFCSALVGQRLSARKERQVQ</sequence>
<keyword evidence="4" id="KW-1133">Transmembrane helix</keyword>
<dbReference type="EMBL" id="CP013652">
    <property type="protein sequence ID" value="ALS25391.1"/>
    <property type="molecule type" value="Genomic_DNA"/>
</dbReference>
<dbReference type="Pfam" id="PF03788">
    <property type="entry name" value="LrgA"/>
    <property type="match status" value="1"/>
</dbReference>
<organism evidence="6 7">
    <name type="scientific">Paenibacillus naphthalenovorans</name>
    <dbReference type="NCBI Taxonomy" id="162209"/>
    <lineage>
        <taxon>Bacteria</taxon>
        <taxon>Bacillati</taxon>
        <taxon>Bacillota</taxon>
        <taxon>Bacilli</taxon>
        <taxon>Bacillales</taxon>
        <taxon>Paenibacillaceae</taxon>
        <taxon>Paenibacillus</taxon>
    </lineage>
</organism>
<dbReference type="PATRIC" id="fig|162209.4.peg.5426"/>
<reference evidence="6 7" key="2">
    <citation type="journal article" date="2016" name="Genome Announc.">
        <title>Complete Genome Sequences of Two Interactive Moderate Thermophiles, Paenibacillus napthalenovorans 32O-Y and Paenibacillus sp. 32O-W.</title>
        <authorList>
            <person name="Butler R.R.III."/>
            <person name="Wang J."/>
            <person name="Stark B.C."/>
            <person name="Pombert J.F."/>
        </authorList>
    </citation>
    <scope>NUCLEOTIDE SEQUENCE [LARGE SCALE GENOMIC DNA]</scope>
    <source>
        <strain evidence="6 7">32O-Y</strain>
    </source>
</reference>